<dbReference type="RefSeq" id="WP_063602571.1">
    <property type="nucleotide sequence ID" value="NZ_LITQ01000052.1"/>
</dbReference>
<accession>A0A168MS72</accession>
<evidence type="ECO:0000313" key="4">
    <source>
        <dbReference type="Proteomes" id="UP000077384"/>
    </source>
</evidence>
<keyword evidence="5" id="KW-1185">Reference proteome</keyword>
<dbReference type="PATRIC" id="fig|1705578.3.peg.3327"/>
<proteinExistence type="predicted"/>
<feature type="domain" description="IrrE N-terminal-like" evidence="1">
    <location>
        <begin position="63"/>
        <end position="167"/>
    </location>
</feature>
<dbReference type="Proteomes" id="UP000077384">
    <property type="component" value="Unassembled WGS sequence"/>
</dbReference>
<dbReference type="Pfam" id="PF06114">
    <property type="entry name" value="Peptidase_M78"/>
    <property type="match status" value="1"/>
</dbReference>
<organism evidence="2 4">
    <name type="scientific">Clostridium coskatii</name>
    <dbReference type="NCBI Taxonomy" id="1705578"/>
    <lineage>
        <taxon>Bacteria</taxon>
        <taxon>Bacillati</taxon>
        <taxon>Bacillota</taxon>
        <taxon>Clostridia</taxon>
        <taxon>Eubacteriales</taxon>
        <taxon>Clostridiaceae</taxon>
        <taxon>Clostridium</taxon>
    </lineage>
</organism>
<evidence type="ECO:0000313" key="5">
    <source>
        <dbReference type="Proteomes" id="UP000093694"/>
    </source>
</evidence>
<evidence type="ECO:0000313" key="3">
    <source>
        <dbReference type="EMBL" id="OBR90245.1"/>
    </source>
</evidence>
<dbReference type="InterPro" id="IPR010359">
    <property type="entry name" value="IrrE_HExxH"/>
</dbReference>
<reference evidence="3 5" key="2">
    <citation type="journal article" date="2016" name="Front. Microbiol.">
        <title>Industrial Acetogenic Biocatalysts: A Comparative Metabolic and Genomic Analysis.</title>
        <authorList>
            <person name="Bengelsdorf F."/>
            <person name="Poehlein A."/>
            <person name="Sonja S."/>
            <person name="Erz C."/>
            <person name="Hummel T."/>
            <person name="Hoffmeister S."/>
            <person name="Daniel R."/>
            <person name="Durre P."/>
        </authorList>
    </citation>
    <scope>NUCLEOTIDE SEQUENCE [LARGE SCALE GENOMIC DNA]</scope>
    <source>
        <strain evidence="3 5">PTA-10522</strain>
    </source>
</reference>
<evidence type="ECO:0000313" key="2">
    <source>
        <dbReference type="EMBL" id="OAA85089.1"/>
    </source>
</evidence>
<dbReference type="PANTHER" id="PTHR43236:SF1">
    <property type="entry name" value="BLL7220 PROTEIN"/>
    <property type="match status" value="1"/>
</dbReference>
<dbReference type="InterPro" id="IPR052345">
    <property type="entry name" value="Rad_response_metalloprotease"/>
</dbReference>
<dbReference type="EMBL" id="LROR01000098">
    <property type="protein sequence ID" value="OBR90245.1"/>
    <property type="molecule type" value="Genomic_DNA"/>
</dbReference>
<evidence type="ECO:0000259" key="1">
    <source>
        <dbReference type="Pfam" id="PF06114"/>
    </source>
</evidence>
<dbReference type="Proteomes" id="UP000093694">
    <property type="component" value="Unassembled WGS sequence"/>
</dbReference>
<dbReference type="PANTHER" id="PTHR43236">
    <property type="entry name" value="ANTITOXIN HIGA1"/>
    <property type="match status" value="1"/>
</dbReference>
<dbReference type="Gene3D" id="1.10.10.2910">
    <property type="match status" value="1"/>
</dbReference>
<dbReference type="AlphaFoldDB" id="A0A168MS72"/>
<dbReference type="EMBL" id="LITQ01000052">
    <property type="protein sequence ID" value="OAA85089.1"/>
    <property type="molecule type" value="Genomic_DNA"/>
</dbReference>
<name>A0A168MS72_9CLOT</name>
<gene>
    <name evidence="3" type="ORF">CLCOS_40790</name>
    <name evidence="2" type="ORF">WX73_03261</name>
</gene>
<protein>
    <recommendedName>
        <fullName evidence="1">IrrE N-terminal-like domain-containing protein</fullName>
    </recommendedName>
</protein>
<reference evidence="2 4" key="1">
    <citation type="journal article" date="2015" name="Biotechnol. Bioeng.">
        <title>Genome sequence and phenotypic characterization of Caulobacter segnis.</title>
        <authorList>
            <person name="Patel S."/>
            <person name="Fletcher B."/>
            <person name="Scott D.C."/>
            <person name="Ely B."/>
        </authorList>
    </citation>
    <scope>NUCLEOTIDE SEQUENCE [LARGE SCALE GENOMIC DNA]</scope>
    <source>
        <strain evidence="2 4">PS02</strain>
    </source>
</reference>
<sequence length="280" mass="32420">MDKLNDSLNIGYERAINFRDKYGLGNYCGKNLLDILSRIEEYEKISLKLIRTHFSNLKLAGFIGYKNNTYIIVTNSNQTLGKERFTIAHEIYHLLENRVYLKKKLIIEQPEYNDENIKDINEKRANAFAAELLMPKEDIDEYLKKISIDKDGGISELTIIEMQNLYGVDHTAVTKRLIELNLIDDDKQKDLEKILKDEGKLESLTKNLGYDNKLNTPSKVKSLSAKDLQLIKSNYDNGYIDYNDLVVIFGYLGCQPEDFGYEQYEENDKNANDFINNLLS</sequence>
<comment type="caution">
    <text evidence="2">The sequence shown here is derived from an EMBL/GenBank/DDBJ whole genome shotgun (WGS) entry which is preliminary data.</text>
</comment>